<feature type="region of interest" description="Disordered" evidence="2">
    <location>
        <begin position="138"/>
        <end position="159"/>
    </location>
</feature>
<dbReference type="RefSeq" id="WP_007281216.1">
    <property type="nucleotide sequence ID" value="NZ_ABCK01000041.1"/>
</dbReference>
<evidence type="ECO:0000256" key="2">
    <source>
        <dbReference type="SAM" id="MobiDB-lite"/>
    </source>
</evidence>
<accession>A6DTR9</accession>
<dbReference type="STRING" id="313628.LNTAR_02944"/>
<feature type="compositionally biased region" description="Polar residues" evidence="2">
    <location>
        <begin position="140"/>
        <end position="159"/>
    </location>
</feature>
<evidence type="ECO:0000313" key="4">
    <source>
        <dbReference type="EMBL" id="EDM24940.1"/>
    </source>
</evidence>
<evidence type="ECO:0008006" key="6">
    <source>
        <dbReference type="Google" id="ProtNLM"/>
    </source>
</evidence>
<dbReference type="Proteomes" id="UP000004947">
    <property type="component" value="Unassembled WGS sequence"/>
</dbReference>
<feature type="coiled-coil region" evidence="1">
    <location>
        <begin position="21"/>
        <end position="55"/>
    </location>
</feature>
<gene>
    <name evidence="4" type="ORF">LNTAR_02944</name>
</gene>
<organism evidence="4 5">
    <name type="scientific">Lentisphaera araneosa HTCC2155</name>
    <dbReference type="NCBI Taxonomy" id="313628"/>
    <lineage>
        <taxon>Bacteria</taxon>
        <taxon>Pseudomonadati</taxon>
        <taxon>Lentisphaerota</taxon>
        <taxon>Lentisphaeria</taxon>
        <taxon>Lentisphaerales</taxon>
        <taxon>Lentisphaeraceae</taxon>
        <taxon>Lentisphaera</taxon>
    </lineage>
</organism>
<keyword evidence="5" id="KW-1185">Reference proteome</keyword>
<feature type="chain" id="PRO_5002691461" description="Porin domain-containing protein" evidence="3">
    <location>
        <begin position="21"/>
        <end position="408"/>
    </location>
</feature>
<evidence type="ECO:0000313" key="5">
    <source>
        <dbReference type="Proteomes" id="UP000004947"/>
    </source>
</evidence>
<keyword evidence="3" id="KW-0732">Signal</keyword>
<dbReference type="SUPFAM" id="SSF56935">
    <property type="entry name" value="Porins"/>
    <property type="match status" value="1"/>
</dbReference>
<feature type="signal peptide" evidence="3">
    <location>
        <begin position="1"/>
        <end position="20"/>
    </location>
</feature>
<comment type="caution">
    <text evidence="4">The sequence shown here is derived from an EMBL/GenBank/DDBJ whole genome shotgun (WGS) entry which is preliminary data.</text>
</comment>
<evidence type="ECO:0000256" key="3">
    <source>
        <dbReference type="SAM" id="SignalP"/>
    </source>
</evidence>
<dbReference type="Pfam" id="PF16930">
    <property type="entry name" value="Porin_5"/>
    <property type="match status" value="2"/>
</dbReference>
<protein>
    <recommendedName>
        <fullName evidence="6">Porin domain-containing protein</fullName>
    </recommendedName>
</protein>
<dbReference type="AlphaFoldDB" id="A6DTR9"/>
<proteinExistence type="predicted"/>
<name>A6DTR9_9BACT</name>
<dbReference type="InterPro" id="IPR032638">
    <property type="entry name" value="Porin_5"/>
</dbReference>
<dbReference type="eggNOG" id="COG2188">
    <property type="taxonomic scope" value="Bacteria"/>
</dbReference>
<dbReference type="EMBL" id="ABCK01000041">
    <property type="protein sequence ID" value="EDM24940.1"/>
    <property type="molecule type" value="Genomic_DNA"/>
</dbReference>
<dbReference type="Gene3D" id="2.40.160.10">
    <property type="entry name" value="Porin"/>
    <property type="match status" value="1"/>
</dbReference>
<evidence type="ECO:0000256" key="1">
    <source>
        <dbReference type="SAM" id="Coils"/>
    </source>
</evidence>
<sequence>MLVKKIVAASLMTAALSATAADDVSAQLEELKNAYVKQQQEMQAMRQQIKDVESVHNEAIHKYIKDEIKSEVSKQSSLLSLSSHVEGLKIKGDLRLRYQTEDKGDEKRDRFRERVRIGAEWKTSDGWDIGIGIATGGSDGSSTNHTYGSSENSKGTNNPWDSGDLRLDYAYAKHSWDLSDGKQTLILGKMKNPFFTTKAFFDGDYRPTGVAYQVDMGMLFATVGGFTVQTHDDEKESDTSLYAAQVGVKSDMFKVAGAVYSYQNIDGADRNGGWDGVDEDGNVLDEVMLFDLLAEMYIKLDGVKITPYAQYSINTEADDEDTAYMIGAKAGIGAFSFGAEWRSMEENAVPSIIMDSDFKGGAGREGLVLGAKYKITKNMTAGVKYYDTEEINGDVSEELIQADLVYKF</sequence>
<dbReference type="TCDB" id="1.B.62.1.9">
    <property type="family name" value="the putative bacterial porin (pbp) family"/>
</dbReference>
<dbReference type="OrthoDB" id="5372286at2"/>
<reference evidence="4 5" key="1">
    <citation type="journal article" date="2010" name="J. Bacteriol.">
        <title>Genome sequence of Lentisphaera araneosa HTCC2155T, the type species of the order Lentisphaerales in the phylum Lentisphaerae.</title>
        <authorList>
            <person name="Thrash J.C."/>
            <person name="Cho J.C."/>
            <person name="Vergin K.L."/>
            <person name="Morris R.M."/>
            <person name="Giovannoni S.J."/>
        </authorList>
    </citation>
    <scope>NUCLEOTIDE SEQUENCE [LARGE SCALE GENOMIC DNA]</scope>
    <source>
        <strain evidence="4 5">HTCC2155</strain>
    </source>
</reference>
<dbReference type="InterPro" id="IPR023614">
    <property type="entry name" value="Porin_dom_sf"/>
</dbReference>
<keyword evidence="1" id="KW-0175">Coiled coil</keyword>